<proteinExistence type="predicted"/>
<dbReference type="EMBL" id="CADCTD010000156">
    <property type="protein sequence ID" value="CAA9276250.1"/>
    <property type="molecule type" value="Genomic_DNA"/>
</dbReference>
<accession>A0A6J4JC48</accession>
<gene>
    <name evidence="1" type="ORF">AVDCRST_MAG27-3430</name>
</gene>
<name>A0A6J4JC48_9PROT</name>
<dbReference type="AlphaFoldDB" id="A0A6J4JC48"/>
<evidence type="ECO:0000313" key="1">
    <source>
        <dbReference type="EMBL" id="CAA9276250.1"/>
    </source>
</evidence>
<organism evidence="1">
    <name type="scientific">uncultured Craurococcus sp</name>
    <dbReference type="NCBI Taxonomy" id="1135998"/>
    <lineage>
        <taxon>Bacteria</taxon>
        <taxon>Pseudomonadati</taxon>
        <taxon>Pseudomonadota</taxon>
        <taxon>Alphaproteobacteria</taxon>
        <taxon>Acetobacterales</taxon>
        <taxon>Acetobacteraceae</taxon>
        <taxon>Craurococcus</taxon>
        <taxon>environmental samples</taxon>
    </lineage>
</organism>
<protein>
    <submittedName>
        <fullName evidence="1">Uncharacterized protein</fullName>
    </submittedName>
</protein>
<sequence>MQAPPSRGKRLSGAGNGIGQVVTRFGWNFAKGFKSTVSGHPGQ</sequence>
<reference evidence="1" key="1">
    <citation type="submission" date="2020-02" db="EMBL/GenBank/DDBJ databases">
        <authorList>
            <person name="Meier V. D."/>
        </authorList>
    </citation>
    <scope>NUCLEOTIDE SEQUENCE</scope>
    <source>
        <strain evidence="1">AVDCRST_MAG27</strain>
    </source>
</reference>